<name>A0AAP0ECN5_9MAGN</name>
<comment type="caution">
    <text evidence="1">The sequence shown here is derived from an EMBL/GenBank/DDBJ whole genome shotgun (WGS) entry which is preliminary data.</text>
</comment>
<evidence type="ECO:0000313" key="1">
    <source>
        <dbReference type="EMBL" id="KAK9090820.1"/>
    </source>
</evidence>
<dbReference type="EMBL" id="JBBNAE010000010">
    <property type="protein sequence ID" value="KAK9090820.1"/>
    <property type="molecule type" value="Genomic_DNA"/>
</dbReference>
<accession>A0AAP0ECN5</accession>
<dbReference type="AlphaFoldDB" id="A0AAP0ECN5"/>
<protein>
    <submittedName>
        <fullName evidence="1">Uncharacterized protein</fullName>
    </submittedName>
</protein>
<organism evidence="1 2">
    <name type="scientific">Stephania japonica</name>
    <dbReference type="NCBI Taxonomy" id="461633"/>
    <lineage>
        <taxon>Eukaryota</taxon>
        <taxon>Viridiplantae</taxon>
        <taxon>Streptophyta</taxon>
        <taxon>Embryophyta</taxon>
        <taxon>Tracheophyta</taxon>
        <taxon>Spermatophyta</taxon>
        <taxon>Magnoliopsida</taxon>
        <taxon>Ranunculales</taxon>
        <taxon>Menispermaceae</taxon>
        <taxon>Menispermoideae</taxon>
        <taxon>Cissampelideae</taxon>
        <taxon>Stephania</taxon>
    </lineage>
</organism>
<proteinExistence type="predicted"/>
<dbReference type="Proteomes" id="UP001417504">
    <property type="component" value="Unassembled WGS sequence"/>
</dbReference>
<reference evidence="1 2" key="1">
    <citation type="submission" date="2024-01" db="EMBL/GenBank/DDBJ databases">
        <title>Genome assemblies of Stephania.</title>
        <authorList>
            <person name="Yang L."/>
        </authorList>
    </citation>
    <scope>NUCLEOTIDE SEQUENCE [LARGE SCALE GENOMIC DNA]</scope>
    <source>
        <strain evidence="1">QJT</strain>
        <tissue evidence="1">Leaf</tissue>
    </source>
</reference>
<evidence type="ECO:0000313" key="2">
    <source>
        <dbReference type="Proteomes" id="UP001417504"/>
    </source>
</evidence>
<sequence length="79" mass="9215">MDRDEAIQLLTWALVVEEGVATKHVNKDLKVSKPWLKVIWDPCSSIRSSDEDIAEVIFYIEIIKYIGIVEPYHPARYLR</sequence>
<gene>
    <name evidence="1" type="ORF">Sjap_023997</name>
</gene>
<keyword evidence="2" id="KW-1185">Reference proteome</keyword>